<reference evidence="1" key="1">
    <citation type="submission" date="2022-07" db="EMBL/GenBank/DDBJ databases">
        <title>Phylogenomic reconstructions and comparative analyses of Kickxellomycotina fungi.</title>
        <authorList>
            <person name="Reynolds N.K."/>
            <person name="Stajich J.E."/>
            <person name="Barry K."/>
            <person name="Grigoriev I.V."/>
            <person name="Crous P."/>
            <person name="Smith M.E."/>
        </authorList>
    </citation>
    <scope>NUCLEOTIDE SEQUENCE</scope>
    <source>
        <strain evidence="1">CBS 190363</strain>
    </source>
</reference>
<accession>A0ACC1LXX6</accession>
<evidence type="ECO:0000313" key="2">
    <source>
        <dbReference type="Proteomes" id="UP001139981"/>
    </source>
</evidence>
<sequence length="410" mass="44664">MRTASNIGRLESLISPEARVYRFNADENVHNGALPLACKYSNMAGERSKLVLVDEGGMVSLFDPVNGKMDVNSEDGMTPIAKWRGHDNSIFGVDWSADDTRMVTASADETCRLWDVEQQALLGTFSGHSQTVRSVSWRHGDQHCFSSASRDGSIMMWDTRANKTKTDDEYTYRPVNTISRAHHELRYAGKAPRGKGGLVAASVTAVQHLRHNTNLIVSAGSKSEAIKCWDVRMSAPTRASEPPMPVAASFLATSSGRSRGTSSLALDPDGTRLYSACNDNRVYVHNALSLGSPIAQLEAPEFECSSFNITTSASPCGRHLAAGSSSGSVVVWELDTYGQNSSRRRAVLQGHIKEAGCVAWYPGAEKTQLATCGDDGTMRVWDINAELADAARVDPMRKCRWGFTSVHREV</sequence>
<dbReference type="EMBL" id="JANBVB010001740">
    <property type="protein sequence ID" value="KAJ2889629.1"/>
    <property type="molecule type" value="Genomic_DNA"/>
</dbReference>
<organism evidence="1 2">
    <name type="scientific">Coemansia aciculifera</name>
    <dbReference type="NCBI Taxonomy" id="417176"/>
    <lineage>
        <taxon>Eukaryota</taxon>
        <taxon>Fungi</taxon>
        <taxon>Fungi incertae sedis</taxon>
        <taxon>Zoopagomycota</taxon>
        <taxon>Kickxellomycotina</taxon>
        <taxon>Kickxellomycetes</taxon>
        <taxon>Kickxellales</taxon>
        <taxon>Kickxellaceae</taxon>
        <taxon>Coemansia</taxon>
    </lineage>
</organism>
<comment type="caution">
    <text evidence="1">The sequence shown here is derived from an EMBL/GenBank/DDBJ whole genome shotgun (WGS) entry which is preliminary data.</text>
</comment>
<name>A0ACC1LXX6_9FUNG</name>
<dbReference type="Proteomes" id="UP001139981">
    <property type="component" value="Unassembled WGS sequence"/>
</dbReference>
<gene>
    <name evidence="1" type="ORF">IWW38_004596</name>
</gene>
<proteinExistence type="predicted"/>
<evidence type="ECO:0000313" key="1">
    <source>
        <dbReference type="EMBL" id="KAJ2889629.1"/>
    </source>
</evidence>
<protein>
    <submittedName>
        <fullName evidence="1">Uncharacterized protein</fullName>
    </submittedName>
</protein>
<keyword evidence="2" id="KW-1185">Reference proteome</keyword>